<evidence type="ECO:0000313" key="2">
    <source>
        <dbReference type="EMBL" id="MDG4946314.1"/>
    </source>
</evidence>
<feature type="signal peptide" evidence="1">
    <location>
        <begin position="1"/>
        <end position="23"/>
    </location>
</feature>
<organism evidence="2 3">
    <name type="scientific">Profundicola chukchiensis</name>
    <dbReference type="NCBI Taxonomy" id="2961959"/>
    <lineage>
        <taxon>Bacteria</taxon>
        <taxon>Pseudomonadati</taxon>
        <taxon>Bacteroidota</taxon>
        <taxon>Flavobacteriia</taxon>
        <taxon>Flavobacteriales</taxon>
        <taxon>Weeksellaceae</taxon>
        <taxon>Profundicola</taxon>
    </lineage>
</organism>
<sequence>MKKIIIILLILIPFAITFNSCNEDDEVLSKEKVELISKNGFKVANSVNDLRSEIYILKDLNEDEHLEITKIEYSYFKKFSFADISYKTKNGKESNIIYTDYNLKMNTTKGCEVGCDCYQVSCSGSGCCRVKMTVPEDGGSPTFECTCNECTMHVFTKPCP</sequence>
<dbReference type="EMBL" id="JANCMU010000004">
    <property type="protein sequence ID" value="MDG4946314.1"/>
    <property type="molecule type" value="Genomic_DNA"/>
</dbReference>
<protein>
    <recommendedName>
        <fullName evidence="4">Lipoprotein</fullName>
    </recommendedName>
</protein>
<reference evidence="2" key="1">
    <citation type="submission" date="2022-07" db="EMBL/GenBank/DDBJ databases">
        <title>Description and genome-wide analysis of Profundicola chukchiensis gen. nov., sp. nov., marine bacteria isolated from bottom sediments of the Chukchi Sea.</title>
        <authorList>
            <person name="Romanenko L."/>
            <person name="Otstavnykh N."/>
            <person name="Kurilenko V."/>
            <person name="Eremeev V."/>
            <person name="Velansky P."/>
            <person name="Mikhailov V."/>
            <person name="Isaeva M."/>
        </authorList>
    </citation>
    <scope>NUCLEOTIDE SEQUENCE</scope>
    <source>
        <strain evidence="2">KMM 9713</strain>
    </source>
</reference>
<name>A0A9X4N3S5_9FLAO</name>
<feature type="chain" id="PRO_5040907624" description="Lipoprotein" evidence="1">
    <location>
        <begin position="24"/>
        <end position="160"/>
    </location>
</feature>
<accession>A0A9X4N3S5</accession>
<evidence type="ECO:0000313" key="3">
    <source>
        <dbReference type="Proteomes" id="UP001152599"/>
    </source>
</evidence>
<proteinExistence type="predicted"/>
<evidence type="ECO:0008006" key="4">
    <source>
        <dbReference type="Google" id="ProtNLM"/>
    </source>
</evidence>
<keyword evidence="3" id="KW-1185">Reference proteome</keyword>
<dbReference type="AlphaFoldDB" id="A0A9X4N3S5"/>
<evidence type="ECO:0000256" key="1">
    <source>
        <dbReference type="SAM" id="SignalP"/>
    </source>
</evidence>
<gene>
    <name evidence="2" type="ORF">NMK71_07805</name>
</gene>
<comment type="caution">
    <text evidence="2">The sequence shown here is derived from an EMBL/GenBank/DDBJ whole genome shotgun (WGS) entry which is preliminary data.</text>
</comment>
<dbReference type="RefSeq" id="WP_304417239.1">
    <property type="nucleotide sequence ID" value="NZ_JANAIE010000005.1"/>
</dbReference>
<dbReference type="Proteomes" id="UP001152599">
    <property type="component" value="Unassembled WGS sequence"/>
</dbReference>
<keyword evidence="1" id="KW-0732">Signal</keyword>